<keyword evidence="1" id="KW-0812">Transmembrane</keyword>
<dbReference type="Proteomes" id="UP001381693">
    <property type="component" value="Unassembled WGS sequence"/>
</dbReference>
<keyword evidence="1" id="KW-0472">Membrane</keyword>
<feature type="transmembrane region" description="Helical" evidence="1">
    <location>
        <begin position="20"/>
        <end position="43"/>
    </location>
</feature>
<evidence type="ECO:0000256" key="1">
    <source>
        <dbReference type="SAM" id="Phobius"/>
    </source>
</evidence>
<proteinExistence type="predicted"/>
<evidence type="ECO:0000313" key="3">
    <source>
        <dbReference type="Proteomes" id="UP001381693"/>
    </source>
</evidence>
<keyword evidence="3" id="KW-1185">Reference proteome</keyword>
<organism evidence="2 3">
    <name type="scientific">Halocaridina rubra</name>
    <name type="common">Hawaiian red shrimp</name>
    <dbReference type="NCBI Taxonomy" id="373956"/>
    <lineage>
        <taxon>Eukaryota</taxon>
        <taxon>Metazoa</taxon>
        <taxon>Ecdysozoa</taxon>
        <taxon>Arthropoda</taxon>
        <taxon>Crustacea</taxon>
        <taxon>Multicrustacea</taxon>
        <taxon>Malacostraca</taxon>
        <taxon>Eumalacostraca</taxon>
        <taxon>Eucarida</taxon>
        <taxon>Decapoda</taxon>
        <taxon>Pleocyemata</taxon>
        <taxon>Caridea</taxon>
        <taxon>Atyoidea</taxon>
        <taxon>Atyidae</taxon>
        <taxon>Halocaridina</taxon>
    </lineage>
</organism>
<name>A0AAN8ZV14_HALRR</name>
<keyword evidence="1" id="KW-1133">Transmembrane helix</keyword>
<protein>
    <submittedName>
        <fullName evidence="2">Uncharacterized protein</fullName>
    </submittedName>
</protein>
<accession>A0AAN8ZV14</accession>
<dbReference type="EMBL" id="JAXCGZ010015988">
    <property type="protein sequence ID" value="KAK7069651.1"/>
    <property type="molecule type" value="Genomic_DNA"/>
</dbReference>
<reference evidence="2 3" key="1">
    <citation type="submission" date="2023-11" db="EMBL/GenBank/DDBJ databases">
        <title>Halocaridina rubra genome assembly.</title>
        <authorList>
            <person name="Smith C."/>
        </authorList>
    </citation>
    <scope>NUCLEOTIDE SEQUENCE [LARGE SCALE GENOMIC DNA]</scope>
    <source>
        <strain evidence="2">EP-1</strain>
        <tissue evidence="2">Whole</tissue>
    </source>
</reference>
<dbReference type="AlphaFoldDB" id="A0AAN8ZV14"/>
<comment type="caution">
    <text evidence="2">The sequence shown here is derived from an EMBL/GenBank/DDBJ whole genome shotgun (WGS) entry which is preliminary data.</text>
</comment>
<gene>
    <name evidence="2" type="ORF">SK128_002523</name>
</gene>
<evidence type="ECO:0000313" key="2">
    <source>
        <dbReference type="EMBL" id="KAK7069651.1"/>
    </source>
</evidence>
<sequence>MSIEMNHQLSRELSDNYFTVIIRVLAPLFVVCLLTIAASLFCICRYQRKKNKSPSRVSGNANPYFLASPESFSSNQASFQSKIHVEAQDSMTSIIIEQNSNNNFPSSFRKPEKPVIRTCSQMPRSKTDRRHFYNLNVQPQEITSVKIALRRTFDARKSLRRALTDAYTLPCNTSAPVHGYGNIRVKERLPAENNNRSWQMKMNPTQNSALRDIRSTSSRTQPVEFCDVLSLCNNN</sequence>